<dbReference type="InterPro" id="IPR003374">
    <property type="entry name" value="ApbE-like_sf"/>
</dbReference>
<dbReference type="RefSeq" id="WP_103925282.1">
    <property type="nucleotide sequence ID" value="NZ_FNVR01000015.1"/>
</dbReference>
<sequence>MNPNARKNIIYSLVLFAMLLLVYAWRSREPKSEGKVAIDKVSGSVSFVGKTMGVDYRVSYLDEGNRNFQSSIDSLLNAFNLSISGYEPTSEVNRLNLVDTLLNPSQTLVEVLQEANRMYDLTSGAIDPTQGPIERIWNFSTSGAQLADSTDVRVFQSLVGLKKISVTDSVIRKITRGMILDFSKSAKGIALDRIGEFLEAKKVKNFLVQIGGENLAKGVNEQGELWKIGLNYLGDSLGKKAQGVVALQNQAISTAGNFEQFYTRDSLKLTFQVDPRTGYPVTNGLLSATVISLDAKTADALADALLVMGRSQAIQLDSIRNDIQMILIFNERGGKMKQYVSPDLEPFLSFPIK</sequence>
<keyword evidence="3 10" id="KW-0285">Flavoprotein</keyword>
<evidence type="ECO:0000313" key="12">
    <source>
        <dbReference type="EMBL" id="SEG14305.1"/>
    </source>
</evidence>
<dbReference type="InterPro" id="IPR024932">
    <property type="entry name" value="ApbE"/>
</dbReference>
<feature type="binding site" evidence="11">
    <location>
        <position position="299"/>
    </location>
    <ligand>
        <name>Mg(2+)</name>
        <dbReference type="ChEBI" id="CHEBI:18420"/>
    </ligand>
</feature>
<evidence type="ECO:0000256" key="11">
    <source>
        <dbReference type="PIRSR" id="PIRSR006268-2"/>
    </source>
</evidence>
<gene>
    <name evidence="12" type="ORF">SAMN03080598_02631</name>
</gene>
<comment type="catalytic activity">
    <reaction evidence="9 10">
        <text>L-threonyl-[protein] + FAD = FMN-L-threonyl-[protein] + AMP + H(+)</text>
        <dbReference type="Rhea" id="RHEA:36847"/>
        <dbReference type="Rhea" id="RHEA-COMP:11060"/>
        <dbReference type="Rhea" id="RHEA-COMP:11061"/>
        <dbReference type="ChEBI" id="CHEBI:15378"/>
        <dbReference type="ChEBI" id="CHEBI:30013"/>
        <dbReference type="ChEBI" id="CHEBI:57692"/>
        <dbReference type="ChEBI" id="CHEBI:74257"/>
        <dbReference type="ChEBI" id="CHEBI:456215"/>
        <dbReference type="EC" id="2.7.1.180"/>
    </reaction>
</comment>
<reference evidence="13" key="1">
    <citation type="submission" date="2016-10" db="EMBL/GenBank/DDBJ databases">
        <authorList>
            <person name="Varghese N."/>
            <person name="Submissions S."/>
        </authorList>
    </citation>
    <scope>NUCLEOTIDE SEQUENCE [LARGE SCALE GENOMIC DNA]</scope>
    <source>
        <strain evidence="13">DSM 17298</strain>
    </source>
</reference>
<evidence type="ECO:0000256" key="1">
    <source>
        <dbReference type="ARBA" id="ARBA00011955"/>
    </source>
</evidence>
<comment type="similarity">
    <text evidence="10">Belongs to the ApbE family.</text>
</comment>
<keyword evidence="4 10" id="KW-0808">Transferase</keyword>
<keyword evidence="7 10" id="KW-0460">Magnesium</keyword>
<evidence type="ECO:0000256" key="2">
    <source>
        <dbReference type="ARBA" id="ARBA00016337"/>
    </source>
</evidence>
<evidence type="ECO:0000313" key="13">
    <source>
        <dbReference type="Proteomes" id="UP000236736"/>
    </source>
</evidence>
<keyword evidence="5 10" id="KW-0479">Metal-binding</keyword>
<evidence type="ECO:0000256" key="9">
    <source>
        <dbReference type="ARBA" id="ARBA00048540"/>
    </source>
</evidence>
<dbReference type="EMBL" id="FNVR01000015">
    <property type="protein sequence ID" value="SEG14305.1"/>
    <property type="molecule type" value="Genomic_DNA"/>
</dbReference>
<dbReference type="GO" id="GO:0046872">
    <property type="term" value="F:metal ion binding"/>
    <property type="evidence" value="ECO:0007669"/>
    <property type="project" value="UniProtKB-UniRule"/>
</dbReference>
<keyword evidence="12" id="KW-0449">Lipoprotein</keyword>
<dbReference type="AlphaFoldDB" id="A0A1H5XS06"/>
<keyword evidence="13" id="KW-1185">Reference proteome</keyword>
<organism evidence="12 13">
    <name type="scientific">Algoriphagus boritolerans DSM 17298 = JCM 18970</name>
    <dbReference type="NCBI Taxonomy" id="1120964"/>
    <lineage>
        <taxon>Bacteria</taxon>
        <taxon>Pseudomonadati</taxon>
        <taxon>Bacteroidota</taxon>
        <taxon>Cytophagia</taxon>
        <taxon>Cytophagales</taxon>
        <taxon>Cyclobacteriaceae</taxon>
        <taxon>Algoriphagus</taxon>
    </lineage>
</organism>
<dbReference type="PANTHER" id="PTHR30040">
    <property type="entry name" value="THIAMINE BIOSYNTHESIS LIPOPROTEIN APBE"/>
    <property type="match status" value="1"/>
</dbReference>
<name>A0A1H5XS06_9BACT</name>
<comment type="cofactor">
    <cofactor evidence="11">
        <name>Mg(2+)</name>
        <dbReference type="ChEBI" id="CHEBI:18420"/>
    </cofactor>
    <cofactor evidence="11">
        <name>Mn(2+)</name>
        <dbReference type="ChEBI" id="CHEBI:29035"/>
    </cofactor>
    <text evidence="11">Magnesium. Can also use manganese.</text>
</comment>
<dbReference type="Gene3D" id="3.10.520.10">
    <property type="entry name" value="ApbE-like domains"/>
    <property type="match status" value="1"/>
</dbReference>
<evidence type="ECO:0000256" key="3">
    <source>
        <dbReference type="ARBA" id="ARBA00022630"/>
    </source>
</evidence>
<dbReference type="Pfam" id="PF02424">
    <property type="entry name" value="ApbE"/>
    <property type="match status" value="1"/>
</dbReference>
<proteinExistence type="inferred from homology"/>
<dbReference type="SUPFAM" id="SSF143631">
    <property type="entry name" value="ApbE-like"/>
    <property type="match status" value="1"/>
</dbReference>
<dbReference type="PIRSF" id="PIRSF006268">
    <property type="entry name" value="ApbE"/>
    <property type="match status" value="1"/>
</dbReference>
<accession>A0A1H5XS06</accession>
<dbReference type="OrthoDB" id="9778595at2"/>
<evidence type="ECO:0000256" key="6">
    <source>
        <dbReference type="ARBA" id="ARBA00022827"/>
    </source>
</evidence>
<evidence type="ECO:0000256" key="8">
    <source>
        <dbReference type="ARBA" id="ARBA00031306"/>
    </source>
</evidence>
<evidence type="ECO:0000256" key="5">
    <source>
        <dbReference type="ARBA" id="ARBA00022723"/>
    </source>
</evidence>
<keyword evidence="6 10" id="KW-0274">FAD</keyword>
<evidence type="ECO:0000256" key="10">
    <source>
        <dbReference type="PIRNR" id="PIRNR006268"/>
    </source>
</evidence>
<dbReference type="STRING" id="1120964.GCA_001313265_05390"/>
<dbReference type="PANTHER" id="PTHR30040:SF2">
    <property type="entry name" value="FAD:PROTEIN FMN TRANSFERASE"/>
    <property type="match status" value="1"/>
</dbReference>
<evidence type="ECO:0000256" key="4">
    <source>
        <dbReference type="ARBA" id="ARBA00022679"/>
    </source>
</evidence>
<dbReference type="Proteomes" id="UP000236736">
    <property type="component" value="Unassembled WGS sequence"/>
</dbReference>
<dbReference type="EC" id="2.7.1.180" evidence="1 10"/>
<evidence type="ECO:0000256" key="7">
    <source>
        <dbReference type="ARBA" id="ARBA00022842"/>
    </source>
</evidence>
<dbReference type="GO" id="GO:0016740">
    <property type="term" value="F:transferase activity"/>
    <property type="evidence" value="ECO:0007669"/>
    <property type="project" value="UniProtKB-UniRule"/>
</dbReference>
<protein>
    <recommendedName>
        <fullName evidence="2 10">FAD:protein FMN transferase</fullName>
        <ecNumber evidence="1 10">2.7.1.180</ecNumber>
    </recommendedName>
    <alternativeName>
        <fullName evidence="8 10">Flavin transferase</fullName>
    </alternativeName>
</protein>